<comment type="caution">
    <text evidence="1">The sequence shown here is derived from an EMBL/GenBank/DDBJ whole genome shotgun (WGS) entry which is preliminary data.</text>
</comment>
<evidence type="ECO:0000313" key="2">
    <source>
        <dbReference type="Proteomes" id="UP001241110"/>
    </source>
</evidence>
<name>A0AAE3QVV2_9BACT</name>
<gene>
    <name evidence="1" type="ORF">QNI16_27250</name>
</gene>
<reference evidence="1" key="1">
    <citation type="submission" date="2023-05" db="EMBL/GenBank/DDBJ databases">
        <authorList>
            <person name="Zhang X."/>
        </authorList>
    </citation>
    <scope>NUCLEOTIDE SEQUENCE</scope>
    <source>
        <strain evidence="1">YF14B1</strain>
    </source>
</reference>
<accession>A0AAE3QVV2</accession>
<dbReference type="Proteomes" id="UP001241110">
    <property type="component" value="Unassembled WGS sequence"/>
</dbReference>
<protein>
    <submittedName>
        <fullName evidence="1">Uncharacterized protein</fullName>
    </submittedName>
</protein>
<dbReference type="AlphaFoldDB" id="A0AAE3QVV2"/>
<dbReference type="EMBL" id="JASJOS010000014">
    <property type="protein sequence ID" value="MDJ1484225.1"/>
    <property type="molecule type" value="Genomic_DNA"/>
</dbReference>
<evidence type="ECO:0000313" key="1">
    <source>
        <dbReference type="EMBL" id="MDJ1484225.1"/>
    </source>
</evidence>
<sequence length="250" mass="28450">MNTYFTVLLCFLGSYFIVKAQSYLIPNQNAVVADGGYMLTTFSNEKNIYLKLAFIHNEYLNKDSTLGFLITPSVSWSPSYNLNSFKYYTLLQSGLLSLTLQPYVINKVTEELIVRFYGLGALKILPKIDGISSPGRQISVGYGQWLLGGGIGFRFKKFDLSIQYNHVGHDIIDSSKVYFETYFDNNTAFFNSLDIQLNLGLNNKRHSLEECTLIFFVGWSGFLNSYTNQRLINLGIRVNLHSNNSEKKNK</sequence>
<organism evidence="1 2">
    <name type="scientific">Xanthocytophaga flava</name>
    <dbReference type="NCBI Taxonomy" id="3048013"/>
    <lineage>
        <taxon>Bacteria</taxon>
        <taxon>Pseudomonadati</taxon>
        <taxon>Bacteroidota</taxon>
        <taxon>Cytophagia</taxon>
        <taxon>Cytophagales</taxon>
        <taxon>Rhodocytophagaceae</taxon>
        <taxon>Xanthocytophaga</taxon>
    </lineage>
</organism>
<dbReference type="RefSeq" id="WP_313985255.1">
    <property type="nucleotide sequence ID" value="NZ_JASJOS010000014.1"/>
</dbReference>
<proteinExistence type="predicted"/>